<dbReference type="InterPro" id="IPR029045">
    <property type="entry name" value="ClpP/crotonase-like_dom_sf"/>
</dbReference>
<dbReference type="Proteomes" id="UP000198748">
    <property type="component" value="Unassembled WGS sequence"/>
</dbReference>
<dbReference type="CDD" id="cd06558">
    <property type="entry name" value="crotonase-like"/>
    <property type="match status" value="1"/>
</dbReference>
<proteinExistence type="inferred from homology"/>
<evidence type="ECO:0000313" key="3">
    <source>
        <dbReference type="Proteomes" id="UP000198748"/>
    </source>
</evidence>
<dbReference type="EMBL" id="FNAN01000009">
    <property type="protein sequence ID" value="SDF12820.1"/>
    <property type="molecule type" value="Genomic_DNA"/>
</dbReference>
<comment type="similarity">
    <text evidence="1">Belongs to the enoyl-CoA hydratase/isomerase family.</text>
</comment>
<dbReference type="GO" id="GO:0016853">
    <property type="term" value="F:isomerase activity"/>
    <property type="evidence" value="ECO:0007669"/>
    <property type="project" value="UniProtKB-KW"/>
</dbReference>
<organism evidence="2 3">
    <name type="scientific">Dyadobacter soli</name>
    <dbReference type="NCBI Taxonomy" id="659014"/>
    <lineage>
        <taxon>Bacteria</taxon>
        <taxon>Pseudomonadati</taxon>
        <taxon>Bacteroidota</taxon>
        <taxon>Cytophagia</taxon>
        <taxon>Cytophagales</taxon>
        <taxon>Spirosomataceae</taxon>
        <taxon>Dyadobacter</taxon>
    </lineage>
</organism>
<name>A0A1G7IJ93_9BACT</name>
<keyword evidence="3" id="KW-1185">Reference proteome</keyword>
<dbReference type="Gene3D" id="3.90.226.10">
    <property type="entry name" value="2-enoyl-CoA Hydratase, Chain A, domain 1"/>
    <property type="match status" value="1"/>
</dbReference>
<gene>
    <name evidence="2" type="ORF">SAMN04487996_10917</name>
</gene>
<dbReference type="RefSeq" id="WP_090151638.1">
    <property type="nucleotide sequence ID" value="NZ_FNAN01000009.1"/>
</dbReference>
<protein>
    <submittedName>
        <fullName evidence="2">2-(1,2-epoxy-1,2-dihydrophenyl)acetyl-CoA isomerase</fullName>
    </submittedName>
</protein>
<dbReference type="InterPro" id="IPR014748">
    <property type="entry name" value="Enoyl-CoA_hydra_C"/>
</dbReference>
<reference evidence="3" key="1">
    <citation type="submission" date="2016-10" db="EMBL/GenBank/DDBJ databases">
        <authorList>
            <person name="Varghese N."/>
            <person name="Submissions S."/>
        </authorList>
    </citation>
    <scope>NUCLEOTIDE SEQUENCE [LARGE SCALE GENOMIC DNA]</scope>
    <source>
        <strain evidence="3">DSM 25329</strain>
    </source>
</reference>
<dbReference type="AlphaFoldDB" id="A0A1G7IJ93"/>
<dbReference type="PANTHER" id="PTHR43459:SF1">
    <property type="entry name" value="EG:BACN32G11.4 PROTEIN"/>
    <property type="match status" value="1"/>
</dbReference>
<sequence>MYEHLIFENHDGIVRITLDRPDVFHALSPALIREITQAIGVATEDPSVRVVLLTATGEKAFCSGADLKEANASGMNAGEILRDYYEPMITAIRDIPKPVVCRMNGLAVGAGCSLALACDLVIAAEDTFLSLAFVQIGLMPDAGATFMLPRLVGLSRAFELASTGRRISASEAAQIGLIAHSVPRESLDEATEKHIAYYRHAPTRAIGEMKRAFNQSMHSNLPQMLETERESQEMLFGTRDVREGITAFLEKRRPDFQGF</sequence>
<dbReference type="InterPro" id="IPR001753">
    <property type="entry name" value="Enoyl-CoA_hydra/iso"/>
</dbReference>
<dbReference type="SUPFAM" id="SSF52096">
    <property type="entry name" value="ClpP/crotonase"/>
    <property type="match status" value="1"/>
</dbReference>
<accession>A0A1G7IJ93</accession>
<evidence type="ECO:0000256" key="1">
    <source>
        <dbReference type="ARBA" id="ARBA00005254"/>
    </source>
</evidence>
<dbReference type="STRING" id="659014.SAMN04487996_10917"/>
<dbReference type="PANTHER" id="PTHR43459">
    <property type="entry name" value="ENOYL-COA HYDRATASE"/>
    <property type="match status" value="1"/>
</dbReference>
<dbReference type="OrthoDB" id="9775794at2"/>
<dbReference type="Gene3D" id="1.10.12.10">
    <property type="entry name" value="Lyase 2-enoyl-coa Hydratase, Chain A, domain 2"/>
    <property type="match status" value="1"/>
</dbReference>
<keyword evidence="2" id="KW-0413">Isomerase</keyword>
<evidence type="ECO:0000313" key="2">
    <source>
        <dbReference type="EMBL" id="SDF12820.1"/>
    </source>
</evidence>
<dbReference type="Pfam" id="PF00378">
    <property type="entry name" value="ECH_1"/>
    <property type="match status" value="1"/>
</dbReference>